<dbReference type="RefSeq" id="WP_317935238.1">
    <property type="nucleotide sequence ID" value="NZ_JAUBDH010000003.1"/>
</dbReference>
<organism evidence="2 3">
    <name type="scientific">Sporosarcina aquimarina</name>
    <dbReference type="NCBI Taxonomy" id="114975"/>
    <lineage>
        <taxon>Bacteria</taxon>
        <taxon>Bacillati</taxon>
        <taxon>Bacillota</taxon>
        <taxon>Bacilli</taxon>
        <taxon>Bacillales</taxon>
        <taxon>Caryophanaceae</taxon>
        <taxon>Sporosarcina</taxon>
    </lineage>
</organism>
<evidence type="ECO:0000313" key="2">
    <source>
        <dbReference type="EMBL" id="MDW0109693.1"/>
    </source>
</evidence>
<dbReference type="EMBL" id="JAUBDH010000003">
    <property type="protein sequence ID" value="MDW0109693.1"/>
    <property type="molecule type" value="Genomic_DNA"/>
</dbReference>
<sequence length="60" mass="6922">MKKVLYIFFVLLCLINLTNMTLLNGEWNGFALWLSTGLFVAGTAYYVMKKNPASENEEHY</sequence>
<comment type="caution">
    <text evidence="2">The sequence shown here is derived from an EMBL/GenBank/DDBJ whole genome shotgun (WGS) entry which is preliminary data.</text>
</comment>
<protein>
    <submittedName>
        <fullName evidence="2">Uncharacterized protein</fullName>
    </submittedName>
</protein>
<gene>
    <name evidence="2" type="ORF">QT716_06440</name>
</gene>
<proteinExistence type="predicted"/>
<keyword evidence="1" id="KW-0472">Membrane</keyword>
<name>A0ABU4FY90_9BACL</name>
<feature type="transmembrane region" description="Helical" evidence="1">
    <location>
        <begin position="30"/>
        <end position="48"/>
    </location>
</feature>
<evidence type="ECO:0000313" key="3">
    <source>
        <dbReference type="Proteomes" id="UP001280629"/>
    </source>
</evidence>
<keyword evidence="1" id="KW-1133">Transmembrane helix</keyword>
<evidence type="ECO:0000256" key="1">
    <source>
        <dbReference type="SAM" id="Phobius"/>
    </source>
</evidence>
<keyword evidence="1" id="KW-0812">Transmembrane</keyword>
<dbReference type="Proteomes" id="UP001280629">
    <property type="component" value="Unassembled WGS sequence"/>
</dbReference>
<accession>A0ABU4FY90</accession>
<reference evidence="2 3" key="1">
    <citation type="submission" date="2023-06" db="EMBL/GenBank/DDBJ databases">
        <title>Sporosarcina sp. nov., isolated from Korean traditional fermented seafood 'Jeotgal'.</title>
        <authorList>
            <person name="Yang A.-I."/>
            <person name="Shin N.-R."/>
        </authorList>
    </citation>
    <scope>NUCLEOTIDE SEQUENCE [LARGE SCALE GENOMIC DNA]</scope>
    <source>
        <strain evidence="2 3">KCTC3840</strain>
    </source>
</reference>
<keyword evidence="3" id="KW-1185">Reference proteome</keyword>